<dbReference type="InterPro" id="IPR008271">
    <property type="entry name" value="Ser/Thr_kinase_AS"/>
</dbReference>
<dbReference type="AlphaFoldDB" id="A0A8J4FYC2"/>
<dbReference type="GO" id="GO:0005524">
    <property type="term" value="F:ATP binding"/>
    <property type="evidence" value="ECO:0007669"/>
    <property type="project" value="InterPro"/>
</dbReference>
<name>A0A8J4FYC2_9CHLO</name>
<gene>
    <name evidence="1" type="ORF">Vretimale_316</name>
</gene>
<dbReference type="SUPFAM" id="SSF56112">
    <property type="entry name" value="Protein kinase-like (PK-like)"/>
    <property type="match status" value="1"/>
</dbReference>
<dbReference type="InterPro" id="IPR051681">
    <property type="entry name" value="Ser/Thr_Kinases-Pseudokinases"/>
</dbReference>
<dbReference type="InterPro" id="IPR011009">
    <property type="entry name" value="Kinase-like_dom_sf"/>
</dbReference>
<accession>A0A8J4FYC2</accession>
<protein>
    <submittedName>
        <fullName evidence="1">Uncharacterized protein</fullName>
    </submittedName>
</protein>
<dbReference type="PROSITE" id="PS50011">
    <property type="entry name" value="PROTEIN_KINASE_DOM"/>
    <property type="match status" value="1"/>
</dbReference>
<dbReference type="EMBL" id="BNCQ01000001">
    <property type="protein sequence ID" value="GIL94149.1"/>
    <property type="molecule type" value="Genomic_DNA"/>
</dbReference>
<proteinExistence type="predicted"/>
<dbReference type="SMART" id="SM00220">
    <property type="entry name" value="S_TKc"/>
    <property type="match status" value="1"/>
</dbReference>
<dbReference type="InterPro" id="IPR000719">
    <property type="entry name" value="Prot_kinase_dom"/>
</dbReference>
<dbReference type="PANTHER" id="PTHR44329:SF261">
    <property type="entry name" value="ZINC FINGER CONTAINING PROTEIN KINASE-RELATED"/>
    <property type="match status" value="1"/>
</dbReference>
<evidence type="ECO:0000313" key="2">
    <source>
        <dbReference type="Proteomes" id="UP000722791"/>
    </source>
</evidence>
<dbReference type="Proteomes" id="UP000722791">
    <property type="component" value="Unassembled WGS sequence"/>
</dbReference>
<dbReference type="InterPro" id="IPR001245">
    <property type="entry name" value="Ser-Thr/Tyr_kinase_cat_dom"/>
</dbReference>
<dbReference type="Gene3D" id="1.10.510.10">
    <property type="entry name" value="Transferase(Phosphotransferase) domain 1"/>
    <property type="match status" value="1"/>
</dbReference>
<sequence length="484" mass="54145">MCEMYESCGSRQQFEDHVGGKVAQLTEELCYFRDLSRAFATYIMDLHYRLMGVGKMLYDYTGQPVELDIPSSLKQLLLMVVTEPCDADQRLVPSTLSMAEGKIEADITKAGLFTLDTHQRSNTIEADDRDSNMPTNGCSTIMEGRELGAAATAVPTSLGQEQEPKFYHAAPHDRTGPEWMAIISGQEQQRLLHLTEEGRKQHWLIDPMEITLGPKLGSGEFGTTYLATWGEKTVTVKIVQPRVDSELKCFLREVRNMSSLEGPNLVGFLGACLSLPDHMWLVVEYMPGGTLQQWLYCPETATVPLVARLEKMRQVARGMCTLQFRSLDDISVPILHRDLKPGNVLLDAHGNARIGDFGLSRELLAQSQAEVSRETGTYLYMAPEVMRGEEYDSSADVWSFGVMLHEVITRSRPYSYVEHMGYSMSPAQIALAVSGEELPLPVPEGIPAELEELLAGVLNWSRWDRPDFYTIYTTLGEIIESLEA</sequence>
<dbReference type="Pfam" id="PF07714">
    <property type="entry name" value="PK_Tyr_Ser-Thr"/>
    <property type="match status" value="1"/>
</dbReference>
<dbReference type="PROSITE" id="PS00108">
    <property type="entry name" value="PROTEIN_KINASE_ST"/>
    <property type="match status" value="1"/>
</dbReference>
<dbReference type="PANTHER" id="PTHR44329">
    <property type="entry name" value="SERINE/THREONINE-PROTEIN KINASE TNNI3K-RELATED"/>
    <property type="match status" value="1"/>
</dbReference>
<reference evidence="1" key="1">
    <citation type="journal article" date="2021" name="Proc. Natl. Acad. Sci. U.S.A.">
        <title>Three genomes in the algal genus Volvox reveal the fate of a haploid sex-determining region after a transition to homothallism.</title>
        <authorList>
            <person name="Yamamoto K."/>
            <person name="Hamaji T."/>
            <person name="Kawai-Toyooka H."/>
            <person name="Matsuzaki R."/>
            <person name="Takahashi F."/>
            <person name="Nishimura Y."/>
            <person name="Kawachi M."/>
            <person name="Noguchi H."/>
            <person name="Minakuchi Y."/>
            <person name="Umen J.G."/>
            <person name="Toyoda A."/>
            <person name="Nozaki H."/>
        </authorList>
    </citation>
    <scope>NUCLEOTIDE SEQUENCE</scope>
    <source>
        <strain evidence="1">NIES-3785</strain>
    </source>
</reference>
<organism evidence="1 2">
    <name type="scientific">Volvox reticuliferus</name>
    <dbReference type="NCBI Taxonomy" id="1737510"/>
    <lineage>
        <taxon>Eukaryota</taxon>
        <taxon>Viridiplantae</taxon>
        <taxon>Chlorophyta</taxon>
        <taxon>core chlorophytes</taxon>
        <taxon>Chlorophyceae</taxon>
        <taxon>CS clade</taxon>
        <taxon>Chlamydomonadales</taxon>
        <taxon>Volvocaceae</taxon>
        <taxon>Volvox</taxon>
    </lineage>
</organism>
<dbReference type="OrthoDB" id="10261027at2759"/>
<dbReference type="GO" id="GO:0004674">
    <property type="term" value="F:protein serine/threonine kinase activity"/>
    <property type="evidence" value="ECO:0007669"/>
    <property type="project" value="TreeGrafter"/>
</dbReference>
<evidence type="ECO:0000313" key="1">
    <source>
        <dbReference type="EMBL" id="GIL94149.1"/>
    </source>
</evidence>
<comment type="caution">
    <text evidence="1">The sequence shown here is derived from an EMBL/GenBank/DDBJ whole genome shotgun (WGS) entry which is preliminary data.</text>
</comment>